<proteinExistence type="predicted"/>
<evidence type="ECO:0000313" key="1">
    <source>
        <dbReference type="EMBL" id="HJC73212.1"/>
    </source>
</evidence>
<dbReference type="AlphaFoldDB" id="A0A9D2TLU1"/>
<reference evidence="1" key="1">
    <citation type="journal article" date="2021" name="PeerJ">
        <title>Extensive microbial diversity within the chicken gut microbiome revealed by metagenomics and culture.</title>
        <authorList>
            <person name="Gilroy R."/>
            <person name="Ravi A."/>
            <person name="Getino M."/>
            <person name="Pursley I."/>
            <person name="Horton D.L."/>
            <person name="Alikhan N.F."/>
            <person name="Baker D."/>
            <person name="Gharbi K."/>
            <person name="Hall N."/>
            <person name="Watson M."/>
            <person name="Adriaenssens E.M."/>
            <person name="Foster-Nyarko E."/>
            <person name="Jarju S."/>
            <person name="Secka A."/>
            <person name="Antonio M."/>
            <person name="Oren A."/>
            <person name="Chaudhuri R.R."/>
            <person name="La Ragione R."/>
            <person name="Hildebrand F."/>
            <person name="Pallen M.J."/>
        </authorList>
    </citation>
    <scope>NUCLEOTIDE SEQUENCE</scope>
    <source>
        <strain evidence="1">5933</strain>
    </source>
</reference>
<name>A0A9D2TLU1_9FIRM</name>
<evidence type="ECO:0000313" key="2">
    <source>
        <dbReference type="Proteomes" id="UP000823918"/>
    </source>
</evidence>
<sequence length="139" mass="15722">MIEQIREWLLTCPLLSGQRLNINHLSGDALEFSILESPTTPVLKRYMDGSTMRQKAVSLTATKDQTPDILQNLAESGFWENFSEWVEAQNKKRSFPALPGDCRVQSVAVTSTHYLMAATAATARWQIQLSITYFKKGER</sequence>
<gene>
    <name evidence="1" type="ORF">H9698_10545</name>
</gene>
<dbReference type="EMBL" id="DWWA01000053">
    <property type="protein sequence ID" value="HJC73212.1"/>
    <property type="molecule type" value="Genomic_DNA"/>
</dbReference>
<reference evidence="1" key="2">
    <citation type="submission" date="2021-04" db="EMBL/GenBank/DDBJ databases">
        <authorList>
            <person name="Gilroy R."/>
        </authorList>
    </citation>
    <scope>NUCLEOTIDE SEQUENCE</scope>
    <source>
        <strain evidence="1">5933</strain>
    </source>
</reference>
<protein>
    <submittedName>
        <fullName evidence="1">Uncharacterized protein</fullName>
    </submittedName>
</protein>
<accession>A0A9D2TLU1</accession>
<dbReference type="Proteomes" id="UP000823918">
    <property type="component" value="Unassembled WGS sequence"/>
</dbReference>
<organism evidence="1 2">
    <name type="scientific">Candidatus Ruthenibacterium merdavium</name>
    <dbReference type="NCBI Taxonomy" id="2838752"/>
    <lineage>
        <taxon>Bacteria</taxon>
        <taxon>Bacillati</taxon>
        <taxon>Bacillota</taxon>
        <taxon>Clostridia</taxon>
        <taxon>Eubacteriales</taxon>
        <taxon>Oscillospiraceae</taxon>
        <taxon>Ruthenibacterium</taxon>
    </lineage>
</organism>
<comment type="caution">
    <text evidence="1">The sequence shown here is derived from an EMBL/GenBank/DDBJ whole genome shotgun (WGS) entry which is preliminary data.</text>
</comment>